<proteinExistence type="predicted"/>
<feature type="region of interest" description="Disordered" evidence="1">
    <location>
        <begin position="115"/>
        <end position="142"/>
    </location>
</feature>
<accession>A0ABN7VK97</accession>
<evidence type="ECO:0000256" key="1">
    <source>
        <dbReference type="SAM" id="MobiDB-lite"/>
    </source>
</evidence>
<dbReference type="EMBL" id="CAJVQB010016795">
    <property type="protein sequence ID" value="CAG8781498.1"/>
    <property type="molecule type" value="Genomic_DNA"/>
</dbReference>
<gene>
    <name evidence="2" type="ORF">GMARGA_LOCUS19784</name>
</gene>
<feature type="compositionally biased region" description="Polar residues" evidence="1">
    <location>
        <begin position="115"/>
        <end position="134"/>
    </location>
</feature>
<reference evidence="2 3" key="1">
    <citation type="submission" date="2021-06" db="EMBL/GenBank/DDBJ databases">
        <authorList>
            <person name="Kallberg Y."/>
            <person name="Tangrot J."/>
            <person name="Rosling A."/>
        </authorList>
    </citation>
    <scope>NUCLEOTIDE SEQUENCE [LARGE SCALE GENOMIC DNA]</scope>
    <source>
        <strain evidence="2 3">120-4 pot B 10/14</strain>
    </source>
</reference>
<feature type="non-terminal residue" evidence="2">
    <location>
        <position position="236"/>
    </location>
</feature>
<keyword evidence="3" id="KW-1185">Reference proteome</keyword>
<evidence type="ECO:0000313" key="3">
    <source>
        <dbReference type="Proteomes" id="UP000789901"/>
    </source>
</evidence>
<organism evidence="2 3">
    <name type="scientific">Gigaspora margarita</name>
    <dbReference type="NCBI Taxonomy" id="4874"/>
    <lineage>
        <taxon>Eukaryota</taxon>
        <taxon>Fungi</taxon>
        <taxon>Fungi incertae sedis</taxon>
        <taxon>Mucoromycota</taxon>
        <taxon>Glomeromycotina</taxon>
        <taxon>Glomeromycetes</taxon>
        <taxon>Diversisporales</taxon>
        <taxon>Gigasporaceae</taxon>
        <taxon>Gigaspora</taxon>
    </lineage>
</organism>
<comment type="caution">
    <text evidence="2">The sequence shown here is derived from an EMBL/GenBank/DDBJ whole genome shotgun (WGS) entry which is preliminary data.</text>
</comment>
<protein>
    <submittedName>
        <fullName evidence="2">28931_t:CDS:1</fullName>
    </submittedName>
</protein>
<evidence type="ECO:0000313" key="2">
    <source>
        <dbReference type="EMBL" id="CAG8781498.1"/>
    </source>
</evidence>
<name>A0ABN7VK97_GIGMA</name>
<sequence length="236" mass="26817">MVKKTDLLSLKMIFETIEDNEEIIKASIKLIWIATDRKVVNIIFDDPMLSAKVVLDNDTSNIIILDEPEAVLLNKNNYRKIRNELAGKSSIAIDEEPTQESRLVEDTIKNQLSDSRLDASNITSQETNMESNFEISERDSANDNERAEFLQIDDNINELYNRLSMYNPLQNDSSPSDEYSDTEEENNELIFDSLGIKKNSNSNDKVTDKHVNDALDRVPSDLTNDSLPSINEVLVT</sequence>
<dbReference type="Proteomes" id="UP000789901">
    <property type="component" value="Unassembled WGS sequence"/>
</dbReference>